<evidence type="ECO:0000313" key="2">
    <source>
        <dbReference type="Proteomes" id="UP000682877"/>
    </source>
</evidence>
<dbReference type="Proteomes" id="UP000682877">
    <property type="component" value="Chromosome 3"/>
</dbReference>
<accession>A0A8S1ZWS6</accession>
<organism evidence="1 2">
    <name type="scientific">Arabidopsis arenosa</name>
    <name type="common">Sand rock-cress</name>
    <name type="synonym">Cardaminopsis arenosa</name>
    <dbReference type="NCBI Taxonomy" id="38785"/>
    <lineage>
        <taxon>Eukaryota</taxon>
        <taxon>Viridiplantae</taxon>
        <taxon>Streptophyta</taxon>
        <taxon>Embryophyta</taxon>
        <taxon>Tracheophyta</taxon>
        <taxon>Spermatophyta</taxon>
        <taxon>Magnoliopsida</taxon>
        <taxon>eudicotyledons</taxon>
        <taxon>Gunneridae</taxon>
        <taxon>Pentapetalae</taxon>
        <taxon>rosids</taxon>
        <taxon>malvids</taxon>
        <taxon>Brassicales</taxon>
        <taxon>Brassicaceae</taxon>
        <taxon>Camelineae</taxon>
        <taxon>Arabidopsis</taxon>
    </lineage>
</organism>
<keyword evidence="2" id="KW-1185">Reference proteome</keyword>
<gene>
    <name evidence="1" type="ORF">AARE701A_LOCUS6814</name>
</gene>
<name>A0A8S1ZWS6_ARAAE</name>
<sequence length="126" mass="14428">MSPLRYVTALASRGGRGLLSRRSFSTSAVSKGMMERFRKLSKPVGRLTAGYLIAHREELVKEELEKDVDETKVLVEVRNMKKQMLVLWGYLSCGSMGYLAWESIQLHNALEQARQVKKKKKQELKN</sequence>
<dbReference type="EMBL" id="LR999453">
    <property type="protein sequence ID" value="CAE5966765.1"/>
    <property type="molecule type" value="Genomic_DNA"/>
</dbReference>
<dbReference type="AlphaFoldDB" id="A0A8S1ZWS6"/>
<protein>
    <submittedName>
        <fullName evidence="1">Uncharacterized protein</fullName>
    </submittedName>
</protein>
<evidence type="ECO:0000313" key="1">
    <source>
        <dbReference type="EMBL" id="CAE5966765.1"/>
    </source>
</evidence>
<reference evidence="1" key="1">
    <citation type="submission" date="2021-01" db="EMBL/GenBank/DDBJ databases">
        <authorList>
            <person name="Bezrukov I."/>
        </authorList>
    </citation>
    <scope>NUCLEOTIDE SEQUENCE</scope>
</reference>
<proteinExistence type="predicted"/>